<dbReference type="Proteomes" id="UP000265520">
    <property type="component" value="Unassembled WGS sequence"/>
</dbReference>
<protein>
    <submittedName>
        <fullName evidence="2">Uncharacterized protein</fullName>
    </submittedName>
</protein>
<sequence>RNICPQVIAMEHNEDSNLQQAETALENMKSNAALGRRKDEMNHRPMKTCLNVFSFC</sequence>
<feature type="non-terminal residue" evidence="2">
    <location>
        <position position="1"/>
    </location>
</feature>
<proteinExistence type="predicted"/>
<keyword evidence="3" id="KW-1185">Reference proteome</keyword>
<feature type="coiled-coil region" evidence="1">
    <location>
        <begin position="11"/>
        <end position="38"/>
    </location>
</feature>
<evidence type="ECO:0000313" key="2">
    <source>
        <dbReference type="EMBL" id="MCI37682.1"/>
    </source>
</evidence>
<name>A0A392RN95_9FABA</name>
<evidence type="ECO:0000313" key="3">
    <source>
        <dbReference type="Proteomes" id="UP000265520"/>
    </source>
</evidence>
<keyword evidence="1" id="KW-0175">Coiled coil</keyword>
<comment type="caution">
    <text evidence="2">The sequence shown here is derived from an EMBL/GenBank/DDBJ whole genome shotgun (WGS) entry which is preliminary data.</text>
</comment>
<organism evidence="2 3">
    <name type="scientific">Trifolium medium</name>
    <dbReference type="NCBI Taxonomy" id="97028"/>
    <lineage>
        <taxon>Eukaryota</taxon>
        <taxon>Viridiplantae</taxon>
        <taxon>Streptophyta</taxon>
        <taxon>Embryophyta</taxon>
        <taxon>Tracheophyta</taxon>
        <taxon>Spermatophyta</taxon>
        <taxon>Magnoliopsida</taxon>
        <taxon>eudicotyledons</taxon>
        <taxon>Gunneridae</taxon>
        <taxon>Pentapetalae</taxon>
        <taxon>rosids</taxon>
        <taxon>fabids</taxon>
        <taxon>Fabales</taxon>
        <taxon>Fabaceae</taxon>
        <taxon>Papilionoideae</taxon>
        <taxon>50 kb inversion clade</taxon>
        <taxon>NPAAA clade</taxon>
        <taxon>Hologalegina</taxon>
        <taxon>IRL clade</taxon>
        <taxon>Trifolieae</taxon>
        <taxon>Trifolium</taxon>
    </lineage>
</organism>
<evidence type="ECO:0000256" key="1">
    <source>
        <dbReference type="SAM" id="Coils"/>
    </source>
</evidence>
<dbReference type="AlphaFoldDB" id="A0A392RN95"/>
<reference evidence="2 3" key="1">
    <citation type="journal article" date="2018" name="Front. Plant Sci.">
        <title>Red Clover (Trifolium pratense) and Zigzag Clover (T. medium) - A Picture of Genomic Similarities and Differences.</title>
        <authorList>
            <person name="Dluhosova J."/>
            <person name="Istvanek J."/>
            <person name="Nedelnik J."/>
            <person name="Repkova J."/>
        </authorList>
    </citation>
    <scope>NUCLEOTIDE SEQUENCE [LARGE SCALE GENOMIC DNA]</scope>
    <source>
        <strain evidence="3">cv. 10/8</strain>
        <tissue evidence="2">Leaf</tissue>
    </source>
</reference>
<dbReference type="EMBL" id="LXQA010247207">
    <property type="protein sequence ID" value="MCI37682.1"/>
    <property type="molecule type" value="Genomic_DNA"/>
</dbReference>
<accession>A0A392RN95</accession>